<accession>A0A1H1QDJ7</accession>
<feature type="transmembrane region" description="Helical" evidence="1">
    <location>
        <begin position="30"/>
        <end position="51"/>
    </location>
</feature>
<keyword evidence="1" id="KW-0472">Membrane</keyword>
<dbReference type="EMBL" id="LT629732">
    <property type="protein sequence ID" value="SDS21357.1"/>
    <property type="molecule type" value="Genomic_DNA"/>
</dbReference>
<dbReference type="RefSeq" id="WP_092652567.1">
    <property type="nucleotide sequence ID" value="NZ_LT629732.1"/>
</dbReference>
<dbReference type="AlphaFoldDB" id="A0A1H1QDJ7"/>
<protein>
    <submittedName>
        <fullName evidence="2">Uncharacterized protein</fullName>
    </submittedName>
</protein>
<sequence length="59" mass="6316">MKLLHRKSRWEQVKEPVVAKARATATDRRTLRGGLIAVGAAAGVTAVSSAISSMRKKKA</sequence>
<evidence type="ECO:0000313" key="3">
    <source>
        <dbReference type="Proteomes" id="UP000198983"/>
    </source>
</evidence>
<evidence type="ECO:0000256" key="1">
    <source>
        <dbReference type="SAM" id="Phobius"/>
    </source>
</evidence>
<organism evidence="2 3">
    <name type="scientific">Actinopolymorpha singaporensis</name>
    <dbReference type="NCBI Taxonomy" id="117157"/>
    <lineage>
        <taxon>Bacteria</taxon>
        <taxon>Bacillati</taxon>
        <taxon>Actinomycetota</taxon>
        <taxon>Actinomycetes</taxon>
        <taxon>Propionibacteriales</taxon>
        <taxon>Actinopolymorphaceae</taxon>
        <taxon>Actinopolymorpha</taxon>
    </lineage>
</organism>
<gene>
    <name evidence="2" type="ORF">SAMN04489717_1974</name>
</gene>
<proteinExistence type="predicted"/>
<keyword evidence="1" id="KW-1133">Transmembrane helix</keyword>
<reference evidence="2 3" key="1">
    <citation type="submission" date="2016-10" db="EMBL/GenBank/DDBJ databases">
        <authorList>
            <person name="de Groot N.N."/>
        </authorList>
    </citation>
    <scope>NUCLEOTIDE SEQUENCE [LARGE SCALE GENOMIC DNA]</scope>
    <source>
        <strain evidence="2 3">DSM 22024</strain>
    </source>
</reference>
<dbReference type="Proteomes" id="UP000198983">
    <property type="component" value="Chromosome I"/>
</dbReference>
<evidence type="ECO:0000313" key="2">
    <source>
        <dbReference type="EMBL" id="SDS21357.1"/>
    </source>
</evidence>
<name>A0A1H1QDJ7_9ACTN</name>
<keyword evidence="3" id="KW-1185">Reference proteome</keyword>
<keyword evidence="1" id="KW-0812">Transmembrane</keyword>